<dbReference type="AlphaFoldDB" id="A0A165XSX7"/>
<evidence type="ECO:0000256" key="1">
    <source>
        <dbReference type="SAM" id="MobiDB-lite"/>
    </source>
</evidence>
<dbReference type="InterPro" id="IPR038610">
    <property type="entry name" value="FliK-like_C_sf"/>
</dbReference>
<keyword evidence="3" id="KW-0282">Flagellum</keyword>
<evidence type="ECO:0000313" key="3">
    <source>
        <dbReference type="EMBL" id="KZL18006.1"/>
    </source>
</evidence>
<accession>A0A165XSX7</accession>
<feature type="region of interest" description="Disordered" evidence="1">
    <location>
        <begin position="325"/>
        <end position="382"/>
    </location>
</feature>
<feature type="region of interest" description="Disordered" evidence="1">
    <location>
        <begin position="444"/>
        <end position="470"/>
    </location>
</feature>
<dbReference type="PATRIC" id="fig|989403.3.peg.2937"/>
<proteinExistence type="predicted"/>
<evidence type="ECO:0000313" key="4">
    <source>
        <dbReference type="Proteomes" id="UP000076577"/>
    </source>
</evidence>
<keyword evidence="3" id="KW-0969">Cilium</keyword>
<feature type="compositionally biased region" description="Polar residues" evidence="1">
    <location>
        <begin position="444"/>
        <end position="455"/>
    </location>
</feature>
<organism evidence="3 4">
    <name type="scientific">Pseudovibrio axinellae</name>
    <dbReference type="NCBI Taxonomy" id="989403"/>
    <lineage>
        <taxon>Bacteria</taxon>
        <taxon>Pseudomonadati</taxon>
        <taxon>Pseudomonadota</taxon>
        <taxon>Alphaproteobacteria</taxon>
        <taxon>Hyphomicrobiales</taxon>
        <taxon>Stappiaceae</taxon>
        <taxon>Pseudovibrio</taxon>
    </lineage>
</organism>
<dbReference type="STRING" id="989403.SAMN05421798_106240"/>
<feature type="compositionally biased region" description="Polar residues" evidence="1">
    <location>
        <begin position="670"/>
        <end position="683"/>
    </location>
</feature>
<protein>
    <submittedName>
        <fullName evidence="3">Flagellar hook-length control protein FliK</fullName>
    </submittedName>
</protein>
<feature type="region of interest" description="Disordered" evidence="1">
    <location>
        <begin position="656"/>
        <end position="689"/>
    </location>
</feature>
<sequence>MSQSALLGLNGLFQPQAPSGPVIGQGGSVRSGERLSGEDAGSFSGLLAKASEGDGAAATAVDLFSGALKTGVDRSVLKVKEEHGESAFVGIEPLAPQSDASVSPLGASAPSLVVRLQEAGEVPIAVTGNVDSAPDLVGDKPPFIPFPQNALQQPSGVEMDGEQNGPLTTMGNSGAQVVSGSQQTGNGQILPQANDDAALVPADVVPQEMPAPPKVTRAEAENVGLTETRKGPDLVRSQPSLPEPAKHIASETVKTGAERGGELKEAGVVQQAPAGVEGMARSDAASESRPSTVARSEPVAGTAAPHLAKRGNVVELATAPEVKSVTANVEPASSKPETTQNGVHVNFGGPERPTPPAAEGADVVKPASDAQPSKTDTSFVGSQQRVLPAASVADDDDIIFPNVIAKPATSAFEPLQAGASVGGVTTETQKAQTVVHIAEQVSRTTPASIGTPSLNSKDRVAGATPQSPMAAESRLELGEAIEVDDQTFVNKGAEQTAPSTRKAAGTPAVTVDVKVPQTQEQAGSTAAVGWGLAAGLQGGDATEFDLENSEAVVSSTVRTDAASRAITSLPTSTLRNVANSVWPEIARQASGGVNRFEIRLDPRELGGVDVSLEFSKDGRLRAHLVVERPETLELLQKDQRGLEKALQEAGVESEKSSLQFSLRQEGGGSQNQFADQNSDQQQAMGRADMASDEALLAEAAVASHNKFNGSSPADGLDILV</sequence>
<dbReference type="RefSeq" id="WP_068006768.1">
    <property type="nucleotide sequence ID" value="NZ_FOFM01000006.1"/>
</dbReference>
<keyword evidence="3" id="KW-0966">Cell projection</keyword>
<dbReference type="InterPro" id="IPR021136">
    <property type="entry name" value="Flagellar_hook_control-like_C"/>
</dbReference>
<gene>
    <name evidence="3" type="ORF">PsAD2_02740</name>
</gene>
<dbReference type="Pfam" id="PF02120">
    <property type="entry name" value="Flg_hook"/>
    <property type="match status" value="1"/>
</dbReference>
<keyword evidence="4" id="KW-1185">Reference proteome</keyword>
<reference evidence="3 4" key="1">
    <citation type="journal article" date="2016" name="Front. Microbiol.">
        <title>Comparative Genomic Analysis Reveals a Diverse Repertoire of Genes Involved in Prokaryote-Eukaryote Interactions within the Pseudovibrio Genus.</title>
        <authorList>
            <person name="Romano S."/>
            <person name="Fernandez-Guerra A."/>
            <person name="Reen F.J."/>
            <person name="Glockner F.O."/>
            <person name="Crowley S.P."/>
            <person name="O'Sullivan O."/>
            <person name="Cotter P.D."/>
            <person name="Adams C."/>
            <person name="Dobson A.D."/>
            <person name="O'Gara F."/>
        </authorList>
    </citation>
    <scope>NUCLEOTIDE SEQUENCE [LARGE SCALE GENOMIC DNA]</scope>
    <source>
        <strain evidence="3 4">Ad2</strain>
    </source>
</reference>
<feature type="region of interest" description="Disordered" evidence="1">
    <location>
        <begin position="1"/>
        <end position="36"/>
    </location>
</feature>
<name>A0A165XSX7_9HYPH</name>
<feature type="compositionally biased region" description="Polar residues" evidence="1">
    <location>
        <begin position="370"/>
        <end position="382"/>
    </location>
</feature>
<evidence type="ECO:0000259" key="2">
    <source>
        <dbReference type="Pfam" id="PF02120"/>
    </source>
</evidence>
<comment type="caution">
    <text evidence="3">The sequence shown here is derived from an EMBL/GenBank/DDBJ whole genome shotgun (WGS) entry which is preliminary data.</text>
</comment>
<dbReference type="Proteomes" id="UP000076577">
    <property type="component" value="Unassembled WGS sequence"/>
</dbReference>
<feature type="region of interest" description="Disordered" evidence="1">
    <location>
        <begin position="276"/>
        <end position="307"/>
    </location>
</feature>
<feature type="domain" description="Flagellar hook-length control protein-like C-terminal" evidence="2">
    <location>
        <begin position="586"/>
        <end position="659"/>
    </location>
</feature>
<dbReference type="OrthoDB" id="7203912at2"/>
<dbReference type="Gene3D" id="3.30.750.140">
    <property type="match status" value="1"/>
</dbReference>
<dbReference type="EMBL" id="LMCB01000024">
    <property type="protein sequence ID" value="KZL18006.1"/>
    <property type="molecule type" value="Genomic_DNA"/>
</dbReference>
<dbReference type="CDD" id="cd17470">
    <property type="entry name" value="T3SS_Flik_C"/>
    <property type="match status" value="1"/>
</dbReference>